<sequence length="1544" mass="168061">MNNSNGNLMNEAHEKRQAIKARRNAAIADIVAAESDMADASQRRENALRELQQIESIVIQETEAKIIYLGNRVAQMRAAHTSFGHPRQQTGNPVFSPQQQAGNSVLNPQQQAGQSIFNPINLDTRDFAFTPRGTTRMDESSGIVAGNFKAEKRKRSPTVIGDPPRHFVNNAPVAAGPNAGAIAERHGFKRARNMSVDLSRNAPSSSSHLCPLCNSIVNSLADVGATKCSAFDNLMRRHSLPAGKPIFHNSKSNKIIVSADASASNTTLLTSTAPISGVIPLTTPKSIFKNPADHKGTSNNTPFNDGSNNRGAGFAMLPRAMATNAGVRYPVFSSGPSTNSALNATMTNSITTQPRFLNNMYKSPANSSTVPGRSRINTPTSLAHVLNTAAAASTAAAPDYTVKNIAPTATISNDVPIDAIGPKSTVQDISLTPTTSNNATTNAVVPILVLGNNIPSSTNLNEVTINVTAPISAVDDTTSPATNSTGVMTNAANVMTDNIAATARDNRPQGGLPPPHHHLPLFILIIILTFASYFAMDSTDPMASHAHGTDDEDDHQLPSNIQVEDKMITNSSPSLTALHERRRQKEAIRVTAMARFEHYALRYNTAGKHLTEATNELQQIDDAIAAINQQVLNEFEDETSRKRLQLRSSLGMYGSTVSTEGHQATPSSEAMSPRTPFGNYLQEQALESPTHRQSSSTLHKRPLDSDPTSQTPETQESKAEAGTCPKCHKALSATYHARRDVSPRALHPSNNHARTLNLNSKHEMEPDTTISSSSPEASDTLTVLREALRQGDLERLAAQTEYQWIESEHQRATERFSAADAKCKGIQQQISEERQRLMNEFEKDTRERRAQLEASIGLTRQAVVKEENVKIVIGDEEEEEDAPAVEIPARLEATTTTTTTPSQKRSVVSTDSDNSSGVDQLSSLPHFSAGGSKAPWVEIVRRQRAGQPLPLETMDRTKETVVVTATPTSASDESSPHPQHQNSEKPSLVERWWIWEFSAWFICFAALLGMIGFLVPMDQKSVPNWVLSQSVRGYNLGFSVSINSILSIFSTVVKSMILIPVAASIGQLKWLWFSDGHKLADFQRFEAARSGPLGSILLFWAMKGRSLVCLGALIVIGSLTLDFSFQQLVTYPPVPRQVGTAYMPATKTYSNYAASEPSGIAGLIYNQPDQKMQSALKIGMEGIDASIDVAPTCSTGNCTWANTVTTLAVCSECREATDSLIKDCATYDSGGEAVSYCNYSLPNFLTLPGIMDSLGYTTLFTSSGELTNTSFFEEIKSPVGILSTIGNTHGTQYPGDVYSMQCALSWCVKKYNVSVSQNNMVSKLVDTFHQPSAERDENGDLHLVAPTSFMADTGHNGSETFTVAWNTSSAFIYYFFTNSHFSSQIVQDPTMHTFGTGGFASYIWRLSNFQLTQAMSYLAGNMTNVIRMSNNAVVGSQNTNAAGVTLQHIPKVNVVWWWLFLPGTLLISSLSFLIMTVLASRKRGAMLWKTSALASFYHPLSQAGRERLRDAQGVKGLEKIAEEVQVKSELTEKGYRLIQEEHGR</sequence>
<feature type="compositionally biased region" description="Low complexity" evidence="2">
    <location>
        <begin position="891"/>
        <end position="900"/>
    </location>
</feature>
<keyword evidence="3" id="KW-0812">Transmembrane</keyword>
<dbReference type="PANTHER" id="PTHR35394:SF5">
    <property type="entry name" value="DUF3176 DOMAIN-CONTAINING PROTEIN"/>
    <property type="match status" value="1"/>
</dbReference>
<feature type="region of interest" description="Disordered" evidence="2">
    <location>
        <begin position="289"/>
        <end position="311"/>
    </location>
</feature>
<evidence type="ECO:0000256" key="3">
    <source>
        <dbReference type="SAM" id="Phobius"/>
    </source>
</evidence>
<feature type="compositionally biased region" description="Polar residues" evidence="2">
    <location>
        <begin position="655"/>
        <end position="670"/>
    </location>
</feature>
<evidence type="ECO:0000313" key="5">
    <source>
        <dbReference type="Proteomes" id="UP000433883"/>
    </source>
</evidence>
<dbReference type="Pfam" id="PF11374">
    <property type="entry name" value="DUF3176"/>
    <property type="match status" value="1"/>
</dbReference>
<feature type="compositionally biased region" description="Polar residues" evidence="2">
    <location>
        <begin position="768"/>
        <end position="778"/>
    </location>
</feature>
<feature type="transmembrane region" description="Helical" evidence="3">
    <location>
        <begin position="992"/>
        <end position="1016"/>
    </location>
</feature>
<evidence type="ECO:0000256" key="1">
    <source>
        <dbReference type="SAM" id="Coils"/>
    </source>
</evidence>
<dbReference type="PANTHER" id="PTHR35394">
    <property type="entry name" value="DUF3176 DOMAIN-CONTAINING PROTEIN"/>
    <property type="match status" value="1"/>
</dbReference>
<feature type="region of interest" description="Disordered" evidence="2">
    <location>
        <begin position="654"/>
        <end position="725"/>
    </location>
</feature>
<reference evidence="4 5" key="1">
    <citation type="submission" date="2019-11" db="EMBL/GenBank/DDBJ databases">
        <title>Venturia inaequalis Genome Resource.</title>
        <authorList>
            <person name="Lichtner F.J."/>
        </authorList>
    </citation>
    <scope>NUCLEOTIDE SEQUENCE [LARGE SCALE GENOMIC DNA]</scope>
    <source>
        <strain evidence="4">Bline_iso_100314</strain>
    </source>
</reference>
<dbReference type="Proteomes" id="UP000433883">
    <property type="component" value="Unassembled WGS sequence"/>
</dbReference>
<keyword evidence="1" id="KW-0175">Coiled coil</keyword>
<accession>A0A8H3U509</accession>
<feature type="region of interest" description="Disordered" evidence="2">
    <location>
        <begin position="741"/>
        <end position="778"/>
    </location>
</feature>
<evidence type="ECO:0000256" key="2">
    <source>
        <dbReference type="SAM" id="MobiDB-lite"/>
    </source>
</evidence>
<feature type="transmembrane region" description="Helical" evidence="3">
    <location>
        <begin position="1455"/>
        <end position="1479"/>
    </location>
</feature>
<dbReference type="EMBL" id="WNWQ01000821">
    <property type="protein sequence ID" value="KAE9963554.1"/>
    <property type="molecule type" value="Genomic_DNA"/>
</dbReference>
<gene>
    <name evidence="4" type="ORF">BLS_009182</name>
</gene>
<feature type="compositionally biased region" description="Polar residues" evidence="2">
    <location>
        <begin position="748"/>
        <end position="759"/>
    </location>
</feature>
<feature type="region of interest" description="Disordered" evidence="2">
    <location>
        <begin position="891"/>
        <end position="919"/>
    </location>
</feature>
<evidence type="ECO:0000313" key="4">
    <source>
        <dbReference type="EMBL" id="KAE9963554.1"/>
    </source>
</evidence>
<name>A0A8H3U509_VENIN</name>
<organism evidence="4 5">
    <name type="scientific">Venturia inaequalis</name>
    <name type="common">Apple scab fungus</name>
    <dbReference type="NCBI Taxonomy" id="5025"/>
    <lineage>
        <taxon>Eukaryota</taxon>
        <taxon>Fungi</taxon>
        <taxon>Dikarya</taxon>
        <taxon>Ascomycota</taxon>
        <taxon>Pezizomycotina</taxon>
        <taxon>Dothideomycetes</taxon>
        <taxon>Pleosporomycetidae</taxon>
        <taxon>Venturiales</taxon>
        <taxon>Venturiaceae</taxon>
        <taxon>Venturia</taxon>
    </lineage>
</organism>
<keyword evidence="3" id="KW-0472">Membrane</keyword>
<feature type="compositionally biased region" description="Polar residues" evidence="2">
    <location>
        <begin position="681"/>
        <end position="697"/>
    </location>
</feature>
<feature type="compositionally biased region" description="Polar residues" evidence="2">
    <location>
        <begin position="901"/>
        <end position="919"/>
    </location>
</feature>
<feature type="compositionally biased region" description="Polar residues" evidence="2">
    <location>
        <begin position="297"/>
        <end position="310"/>
    </location>
</feature>
<proteinExistence type="predicted"/>
<protein>
    <submittedName>
        <fullName evidence="4">Uncharacterized protein</fullName>
    </submittedName>
</protein>
<feature type="coiled-coil region" evidence="1">
    <location>
        <begin position="30"/>
        <end position="57"/>
    </location>
</feature>
<keyword evidence="3" id="KW-1133">Transmembrane helix</keyword>
<dbReference type="InterPro" id="IPR021514">
    <property type="entry name" value="DUF3176"/>
</dbReference>
<comment type="caution">
    <text evidence="4">The sequence shown here is derived from an EMBL/GenBank/DDBJ whole genome shotgun (WGS) entry which is preliminary data.</text>
</comment>
<feature type="transmembrane region" description="Helical" evidence="3">
    <location>
        <begin position="1036"/>
        <end position="1059"/>
    </location>
</feature>